<comment type="caution">
    <text evidence="2">The sequence shown here is derived from an EMBL/GenBank/DDBJ whole genome shotgun (WGS) entry which is preliminary data.</text>
</comment>
<reference evidence="2 3" key="1">
    <citation type="journal article" date="2024" name="J Genomics">
        <title>Draft genome sequencing and assembly of Favolaschia claudopus CIRM-BRFM 2984 isolated from oak limbs.</title>
        <authorList>
            <person name="Navarro D."/>
            <person name="Drula E."/>
            <person name="Chaduli D."/>
            <person name="Cazenave R."/>
            <person name="Ahrendt S."/>
            <person name="Wang J."/>
            <person name="Lipzen A."/>
            <person name="Daum C."/>
            <person name="Barry K."/>
            <person name="Grigoriev I.V."/>
            <person name="Favel A."/>
            <person name="Rosso M.N."/>
            <person name="Martin F."/>
        </authorList>
    </citation>
    <scope>NUCLEOTIDE SEQUENCE [LARGE SCALE GENOMIC DNA]</scope>
    <source>
        <strain evidence="2 3">CIRM-BRFM 2984</strain>
    </source>
</reference>
<dbReference type="PROSITE" id="PS50231">
    <property type="entry name" value="RICIN_B_LECTIN"/>
    <property type="match status" value="1"/>
</dbReference>
<dbReference type="InterPro" id="IPR035992">
    <property type="entry name" value="Ricin_B-like_lectins"/>
</dbReference>
<name>A0AAW0AHL6_9AGAR</name>
<accession>A0AAW0AHL6</accession>
<dbReference type="Gene3D" id="2.80.10.50">
    <property type="match status" value="1"/>
</dbReference>
<evidence type="ECO:0000313" key="3">
    <source>
        <dbReference type="Proteomes" id="UP001362999"/>
    </source>
</evidence>
<organism evidence="2 3">
    <name type="scientific">Favolaschia claudopus</name>
    <dbReference type="NCBI Taxonomy" id="2862362"/>
    <lineage>
        <taxon>Eukaryota</taxon>
        <taxon>Fungi</taxon>
        <taxon>Dikarya</taxon>
        <taxon>Basidiomycota</taxon>
        <taxon>Agaricomycotina</taxon>
        <taxon>Agaricomycetes</taxon>
        <taxon>Agaricomycetidae</taxon>
        <taxon>Agaricales</taxon>
        <taxon>Marasmiineae</taxon>
        <taxon>Mycenaceae</taxon>
        <taxon>Favolaschia</taxon>
    </lineage>
</organism>
<dbReference type="SUPFAM" id="SSF50370">
    <property type="entry name" value="Ricin B-like lectins"/>
    <property type="match status" value="1"/>
</dbReference>
<evidence type="ECO:0000313" key="2">
    <source>
        <dbReference type="EMBL" id="KAK7008387.1"/>
    </source>
</evidence>
<proteinExistence type="predicted"/>
<dbReference type="InterPro" id="IPR000772">
    <property type="entry name" value="Ricin_B_lectin"/>
</dbReference>
<evidence type="ECO:0000259" key="1">
    <source>
        <dbReference type="Pfam" id="PF14200"/>
    </source>
</evidence>
<dbReference type="EMBL" id="JAWWNJ010000067">
    <property type="protein sequence ID" value="KAK7008387.1"/>
    <property type="molecule type" value="Genomic_DNA"/>
</dbReference>
<protein>
    <submittedName>
        <fullName evidence="2">Ricin B lectin domain-containing protein</fullName>
    </submittedName>
</protein>
<gene>
    <name evidence="2" type="ORF">R3P38DRAFT_1600508</name>
</gene>
<dbReference type="Proteomes" id="UP001362999">
    <property type="component" value="Unassembled WGS sequence"/>
</dbReference>
<sequence length="195" mass="21112">MSLLRPMVVDSGFYTITNMGSRTRIDLERGSKRDGTKVVGWAPHEPTHSGYLNQVWEIRPSKNEGCYTIVNAKTGTYLEAVVDSVDDSGVQVTCSKACEDKPSSQEWYLCGPPETAEYLGSCGIVHRDAASRLLLDLAGGSSTNGTKIQILHVFDFIGSVTELLWLIKPAEYSKPGSQLAVDTMPGDPGAIQKSA</sequence>
<dbReference type="AlphaFoldDB" id="A0AAW0AHL6"/>
<dbReference type="Pfam" id="PF14200">
    <property type="entry name" value="RicinB_lectin_2"/>
    <property type="match status" value="1"/>
</dbReference>
<feature type="domain" description="Ricin B lectin" evidence="1">
    <location>
        <begin position="53"/>
        <end position="150"/>
    </location>
</feature>
<keyword evidence="3" id="KW-1185">Reference proteome</keyword>